<dbReference type="Proteomes" id="UP000198948">
    <property type="component" value="Unassembled WGS sequence"/>
</dbReference>
<dbReference type="EMBL" id="FOHA01000028">
    <property type="protein sequence ID" value="SES07936.1"/>
    <property type="molecule type" value="Genomic_DNA"/>
</dbReference>
<dbReference type="AlphaFoldDB" id="A0A1H9UEQ9"/>
<evidence type="ECO:0000313" key="1">
    <source>
        <dbReference type="EMBL" id="SES07936.1"/>
    </source>
</evidence>
<dbReference type="Pfam" id="PF07751">
    <property type="entry name" value="Abi_2"/>
    <property type="match status" value="1"/>
</dbReference>
<reference evidence="1 2" key="1">
    <citation type="submission" date="2016-10" db="EMBL/GenBank/DDBJ databases">
        <authorList>
            <person name="de Groot N.N."/>
        </authorList>
    </citation>
    <scope>NUCLEOTIDE SEQUENCE [LARGE SCALE GENOMIC DNA]</scope>
    <source>
        <strain evidence="1 2">DSM 13760</strain>
    </source>
</reference>
<accession>A0A1H9UEQ9</accession>
<protein>
    <submittedName>
        <fullName evidence="1">Abortive infection bacteriophage resistance protein</fullName>
    </submittedName>
</protein>
<proteinExistence type="predicted"/>
<name>A0A1H9UEQ9_9LACT</name>
<keyword evidence="2" id="KW-1185">Reference proteome</keyword>
<dbReference type="InterPro" id="IPR011664">
    <property type="entry name" value="Abi_system_AbiD/AbiF-like"/>
</dbReference>
<dbReference type="OrthoDB" id="5363652at2"/>
<dbReference type="RefSeq" id="WP_092654157.1">
    <property type="nucleotide sequence ID" value="NZ_FOHA01000028.1"/>
</dbReference>
<evidence type="ECO:0000313" key="2">
    <source>
        <dbReference type="Proteomes" id="UP000198948"/>
    </source>
</evidence>
<sequence length="334" mass="39448">MCDEKIFLSFDDQLDRLEERKLYIGTGKERENAKFTLQNVSYYVLVNGYKDIFIEQNTVTDNYQNATFVDLRDTFDFDKNLANIIFQYLLKIEDTFKTVLAHFTAQKFGHKEEDYLNISHYRRGKRIKDTYESGKMIEKLTRTCLVSCEPQIEHNRDAYDNIPPWVLTSALSLDTLLFWYKLSDSSIKIKIVDSFFYTIRDHEEVYLEDSERLELFLNCMMLIKEYRNRAAHGSRVMNHVTRHNLKKHLIPLYVKNNKILDKLFNSGYGNSDIFAVFIVITIMLSKRETVRSKFIEDVSAHFSGLEKENKILYLNIIDKINLPIDFKNILGNMI</sequence>
<gene>
    <name evidence="1" type="ORF">SAMN04488559_12829</name>
</gene>
<organism evidence="1 2">
    <name type="scientific">Isobaculum melis</name>
    <dbReference type="NCBI Taxonomy" id="142588"/>
    <lineage>
        <taxon>Bacteria</taxon>
        <taxon>Bacillati</taxon>
        <taxon>Bacillota</taxon>
        <taxon>Bacilli</taxon>
        <taxon>Lactobacillales</taxon>
        <taxon>Carnobacteriaceae</taxon>
        <taxon>Isobaculum</taxon>
    </lineage>
</organism>